<evidence type="ECO:0000256" key="3">
    <source>
        <dbReference type="ARBA" id="ARBA00009184"/>
    </source>
</evidence>
<dbReference type="PANTHER" id="PTHR43344:SF2">
    <property type="entry name" value="PHOSPHOSERINE PHOSPHATASE"/>
    <property type="match status" value="1"/>
</dbReference>
<evidence type="ECO:0000256" key="2">
    <source>
        <dbReference type="ARBA" id="ARBA00005135"/>
    </source>
</evidence>
<evidence type="ECO:0000256" key="10">
    <source>
        <dbReference type="ARBA" id="ARBA00031693"/>
    </source>
</evidence>
<evidence type="ECO:0000256" key="1">
    <source>
        <dbReference type="ARBA" id="ARBA00001946"/>
    </source>
</evidence>
<evidence type="ECO:0000256" key="6">
    <source>
        <dbReference type="ARBA" id="ARBA00022723"/>
    </source>
</evidence>
<dbReference type="InterPro" id="IPR023214">
    <property type="entry name" value="HAD_sf"/>
</dbReference>
<gene>
    <name evidence="13" type="ORF">EX30DRAFT_315977</name>
</gene>
<dbReference type="CDD" id="cd07500">
    <property type="entry name" value="HAD_PSP"/>
    <property type="match status" value="1"/>
</dbReference>
<dbReference type="InterPro" id="IPR004469">
    <property type="entry name" value="PSP"/>
</dbReference>
<dbReference type="OrthoDB" id="27226at2759"/>
<protein>
    <recommendedName>
        <fullName evidence="4">phosphoserine phosphatase</fullName>
        <ecNumber evidence="4">3.1.3.3</ecNumber>
    </recommendedName>
    <alternativeName>
        <fullName evidence="10">O-phosphoserine phosphohydrolase</fullName>
    </alternativeName>
</protein>
<dbReference type="PANTHER" id="PTHR43344">
    <property type="entry name" value="PHOSPHOSERINE PHOSPHATASE"/>
    <property type="match status" value="1"/>
</dbReference>
<dbReference type="AlphaFoldDB" id="A0A4S2N4M3"/>
<dbReference type="GO" id="GO:0000287">
    <property type="term" value="F:magnesium ion binding"/>
    <property type="evidence" value="ECO:0007669"/>
    <property type="project" value="TreeGrafter"/>
</dbReference>
<keyword evidence="9" id="KW-0718">Serine biosynthesis</keyword>
<comment type="pathway">
    <text evidence="2">Amino-acid biosynthesis; L-serine biosynthesis; L-serine from 3-phospho-D-glycerate: step 3/3.</text>
</comment>
<evidence type="ECO:0000256" key="5">
    <source>
        <dbReference type="ARBA" id="ARBA00022605"/>
    </source>
</evidence>
<evidence type="ECO:0000256" key="4">
    <source>
        <dbReference type="ARBA" id="ARBA00012640"/>
    </source>
</evidence>
<feature type="compositionally biased region" description="Polar residues" evidence="12">
    <location>
        <begin position="26"/>
        <end position="38"/>
    </location>
</feature>
<organism evidence="13 14">
    <name type="scientific">Ascodesmis nigricans</name>
    <dbReference type="NCBI Taxonomy" id="341454"/>
    <lineage>
        <taxon>Eukaryota</taxon>
        <taxon>Fungi</taxon>
        <taxon>Dikarya</taxon>
        <taxon>Ascomycota</taxon>
        <taxon>Pezizomycotina</taxon>
        <taxon>Pezizomycetes</taxon>
        <taxon>Pezizales</taxon>
        <taxon>Ascodesmidaceae</taxon>
        <taxon>Ascodesmis</taxon>
    </lineage>
</organism>
<sequence length="406" mass="44263">MSAPQRPGYTRRATSSNFIPDLKSLQHPNGASSNGEETITTAEGKSVKIKNSNQNFSLTSDTSTYIPSSSTLNLIATLSYLPSNATPHPSTNGATQHDRLDLLYGAGISDMTIYSFTNLLKSLTIPYRPSQSFHRRLSPTIVEITTSLPESLSIPDLRRHELLHDFETAWNVVITLQPNTTSRRYPRLVVFDMDSTLIQHETIDELAKFVGVEDKVKGITERAMRGELDFTASLNERCSLLTGVPSGVWDELKKVVIFTEGARELTRALKRLGVKMAVVSGGFVPLAEWVKEQLGLDYAYANQLVVSDDGTQLTGALTGPIINAEAKASLLQTLAAKHNVPLAHTLAVGDGANDLLMMAKAGLGVAFMAKPKVQEEAPARINTGTLLDILYLLGLEEAEVEELSRE</sequence>
<dbReference type="SFLD" id="SFLDF00029">
    <property type="entry name" value="phosphoserine_phosphatase"/>
    <property type="match status" value="1"/>
</dbReference>
<evidence type="ECO:0000256" key="12">
    <source>
        <dbReference type="SAM" id="MobiDB-lite"/>
    </source>
</evidence>
<dbReference type="Proteomes" id="UP000298138">
    <property type="component" value="Unassembled WGS sequence"/>
</dbReference>
<dbReference type="SFLD" id="SFLDG01136">
    <property type="entry name" value="C1.6:_Phosphoserine_Phosphatas"/>
    <property type="match status" value="1"/>
</dbReference>
<name>A0A4S2N4M3_9PEZI</name>
<keyword evidence="8" id="KW-0460">Magnesium</keyword>
<dbReference type="SUPFAM" id="SSF56784">
    <property type="entry name" value="HAD-like"/>
    <property type="match status" value="1"/>
</dbReference>
<evidence type="ECO:0000313" key="13">
    <source>
        <dbReference type="EMBL" id="TGZ84170.1"/>
    </source>
</evidence>
<accession>A0A4S2N4M3</accession>
<dbReference type="InterPro" id="IPR050582">
    <property type="entry name" value="HAD-like_SerB"/>
</dbReference>
<dbReference type="InterPro" id="IPR036412">
    <property type="entry name" value="HAD-like_sf"/>
</dbReference>
<dbReference type="EMBL" id="ML220113">
    <property type="protein sequence ID" value="TGZ84170.1"/>
    <property type="molecule type" value="Genomic_DNA"/>
</dbReference>
<feature type="active site" description="Proton donor" evidence="11">
    <location>
        <position position="194"/>
    </location>
</feature>
<dbReference type="Gene3D" id="3.40.50.1000">
    <property type="entry name" value="HAD superfamily/HAD-like"/>
    <property type="match status" value="1"/>
</dbReference>
<comment type="cofactor">
    <cofactor evidence="1">
        <name>Mg(2+)</name>
        <dbReference type="ChEBI" id="CHEBI:18420"/>
    </cofactor>
</comment>
<comment type="similarity">
    <text evidence="3">Belongs to the HAD-like hydrolase superfamily. SerB family.</text>
</comment>
<evidence type="ECO:0000313" key="14">
    <source>
        <dbReference type="Proteomes" id="UP000298138"/>
    </source>
</evidence>
<reference evidence="13 14" key="1">
    <citation type="submission" date="2019-04" db="EMBL/GenBank/DDBJ databases">
        <title>Comparative genomics and transcriptomics to analyze fruiting body development in filamentous ascomycetes.</title>
        <authorList>
            <consortium name="DOE Joint Genome Institute"/>
            <person name="Lutkenhaus R."/>
            <person name="Traeger S."/>
            <person name="Breuer J."/>
            <person name="Kuo A."/>
            <person name="Lipzen A."/>
            <person name="Pangilinan J."/>
            <person name="Dilworth D."/>
            <person name="Sandor L."/>
            <person name="Poggeler S."/>
            <person name="Barry K."/>
            <person name="Grigoriev I.V."/>
            <person name="Nowrousian M."/>
        </authorList>
    </citation>
    <scope>NUCLEOTIDE SEQUENCE [LARGE SCALE GENOMIC DNA]</scope>
    <source>
        <strain evidence="13 14">CBS 389.68</strain>
    </source>
</reference>
<dbReference type="NCBIfam" id="TIGR01488">
    <property type="entry name" value="HAD-SF-IB"/>
    <property type="match status" value="1"/>
</dbReference>
<dbReference type="STRING" id="341454.A0A4S2N4M3"/>
<keyword evidence="14" id="KW-1185">Reference proteome</keyword>
<evidence type="ECO:0000256" key="9">
    <source>
        <dbReference type="ARBA" id="ARBA00023299"/>
    </source>
</evidence>
<feature type="region of interest" description="Disordered" evidence="12">
    <location>
        <begin position="1"/>
        <end position="38"/>
    </location>
</feature>
<dbReference type="InParanoid" id="A0A4S2N4M3"/>
<evidence type="ECO:0000256" key="7">
    <source>
        <dbReference type="ARBA" id="ARBA00022801"/>
    </source>
</evidence>
<dbReference type="GO" id="GO:0036424">
    <property type="term" value="F:L-phosphoserine phosphatase activity"/>
    <property type="evidence" value="ECO:0007669"/>
    <property type="project" value="InterPro"/>
</dbReference>
<dbReference type="SFLD" id="SFLDS00003">
    <property type="entry name" value="Haloacid_Dehalogenase"/>
    <property type="match status" value="1"/>
</dbReference>
<keyword evidence="7" id="KW-0378">Hydrolase</keyword>
<evidence type="ECO:0000256" key="8">
    <source>
        <dbReference type="ARBA" id="ARBA00022842"/>
    </source>
</evidence>
<dbReference type="NCBIfam" id="TIGR00338">
    <property type="entry name" value="serB"/>
    <property type="match status" value="1"/>
</dbReference>
<keyword evidence="6" id="KW-0479">Metal-binding</keyword>
<dbReference type="EC" id="3.1.3.3" evidence="4"/>
<dbReference type="GO" id="GO:0005737">
    <property type="term" value="C:cytoplasm"/>
    <property type="evidence" value="ECO:0007669"/>
    <property type="project" value="TreeGrafter"/>
</dbReference>
<keyword evidence="5" id="KW-0028">Amino-acid biosynthesis</keyword>
<proteinExistence type="inferred from homology"/>
<dbReference type="FunCoup" id="A0A4S2N4M3">
    <property type="interactions" value="545"/>
</dbReference>
<dbReference type="GO" id="GO:0006564">
    <property type="term" value="P:L-serine biosynthetic process"/>
    <property type="evidence" value="ECO:0007669"/>
    <property type="project" value="UniProtKB-KW"/>
</dbReference>
<evidence type="ECO:0000256" key="11">
    <source>
        <dbReference type="PIRSR" id="PIRSR604469-1"/>
    </source>
</evidence>
<dbReference type="SFLD" id="SFLDG01137">
    <property type="entry name" value="C1.6.1:_Phosphoserine_Phosphat"/>
    <property type="match status" value="1"/>
</dbReference>
<dbReference type="UniPathway" id="UPA00135">
    <property type="reaction ID" value="UER00198"/>
</dbReference>
<dbReference type="Pfam" id="PF00702">
    <property type="entry name" value="Hydrolase"/>
    <property type="match status" value="1"/>
</dbReference>
<feature type="active site" description="Nucleophile" evidence="11">
    <location>
        <position position="192"/>
    </location>
</feature>
<dbReference type="FunFam" id="3.40.50.1000:FF:000143">
    <property type="entry name" value="Phosphoserine phosphatase serb"/>
    <property type="match status" value="1"/>
</dbReference>